<evidence type="ECO:0000313" key="4">
    <source>
        <dbReference type="Proteomes" id="UP000223749"/>
    </source>
</evidence>
<dbReference type="Gene3D" id="2.60.220.30">
    <property type="match status" value="1"/>
</dbReference>
<dbReference type="InterPro" id="IPR000906">
    <property type="entry name" value="ZU5_dom"/>
</dbReference>
<keyword evidence="4" id="KW-1185">Reference proteome</keyword>
<name>A0A2D1U7B2_9SPHI</name>
<keyword evidence="1" id="KW-0732">Signal</keyword>
<organism evidence="3 4">
    <name type="scientific">Pedobacter ginsengisoli</name>
    <dbReference type="NCBI Taxonomy" id="363852"/>
    <lineage>
        <taxon>Bacteria</taxon>
        <taxon>Pseudomonadati</taxon>
        <taxon>Bacteroidota</taxon>
        <taxon>Sphingobacteriia</taxon>
        <taxon>Sphingobacteriales</taxon>
        <taxon>Sphingobacteriaceae</taxon>
        <taxon>Pedobacter</taxon>
    </lineage>
</organism>
<accession>A0A2D1U7B2</accession>
<dbReference type="KEGG" id="pgs:CPT03_13810"/>
<evidence type="ECO:0000259" key="2">
    <source>
        <dbReference type="PROSITE" id="PS51145"/>
    </source>
</evidence>
<proteinExistence type="predicted"/>
<dbReference type="Pfam" id="PF00791">
    <property type="entry name" value="ZU5"/>
    <property type="match status" value="1"/>
</dbReference>
<evidence type="ECO:0000313" key="3">
    <source>
        <dbReference type="EMBL" id="ATP57472.1"/>
    </source>
</evidence>
<reference evidence="3 4" key="1">
    <citation type="submission" date="2017-10" db="EMBL/GenBank/DDBJ databases">
        <title>Whole genome of Pedobacter ginsengisoli T01R-27 isolated from tomato rhizosphere.</title>
        <authorList>
            <person name="Weon H.-Y."/>
            <person name="Lee S.A."/>
            <person name="Sang M.K."/>
            <person name="Song J."/>
        </authorList>
    </citation>
    <scope>NUCLEOTIDE SEQUENCE [LARGE SCALE GENOMIC DNA]</scope>
    <source>
        <strain evidence="3 4">T01R-27</strain>
    </source>
</reference>
<sequence length="437" mass="48563">MMMMMIIKHNMMTKKKLICMLLIACTALQACKKKNGDQPDAPDEPTIPGAIRVEHGEPIGEVTAKTIGPNGGELTIPNTTFKLTVPAGAVDRDVNFSVQQVNNTLPNGAASPVYRLLPEDVQFKKDVEISLPYDDASNMVQSLVSLTYQDKKGYWRVVKNPVVNRNNYTVTAKIRHFSDWVVVSRLSVVVVDGHSDLEKSESTELQLSFMPIIEEHADLDDLLGRVVKFDGSKVKEWRMLGTSTEDRGTLTIGSDRTSATYKAPSTYPERMTSHSIEVVLHPLDEIEKEHTARTRITLLSEEYSYTSIEGQSGRIDGNAGVEVYSGSSSTYANFRGHSGSRLHFEIPDQSLGTKPFGDNVRASFFYSDGNSDYYSSAYTECVPAGEQHTSGVIVLLEEKNGLITGALKGDLKQKIRSTPYCYGKAEKFYAKFRFKKR</sequence>
<feature type="chain" id="PRO_5013790037" description="ZU5 domain-containing protein" evidence="1">
    <location>
        <begin position="31"/>
        <end position="437"/>
    </location>
</feature>
<gene>
    <name evidence="3" type="ORF">CPT03_13810</name>
</gene>
<protein>
    <recommendedName>
        <fullName evidence="2">ZU5 domain-containing protein</fullName>
    </recommendedName>
</protein>
<dbReference type="AlphaFoldDB" id="A0A2D1U7B2"/>
<dbReference type="Proteomes" id="UP000223749">
    <property type="component" value="Chromosome"/>
</dbReference>
<dbReference type="EMBL" id="CP024091">
    <property type="protein sequence ID" value="ATP57472.1"/>
    <property type="molecule type" value="Genomic_DNA"/>
</dbReference>
<dbReference type="PROSITE" id="PS51145">
    <property type="entry name" value="ZU5"/>
    <property type="match status" value="1"/>
</dbReference>
<feature type="signal peptide" evidence="1">
    <location>
        <begin position="1"/>
        <end position="30"/>
    </location>
</feature>
<feature type="domain" description="ZU5" evidence="2">
    <location>
        <begin position="61"/>
        <end position="186"/>
    </location>
</feature>
<evidence type="ECO:0000256" key="1">
    <source>
        <dbReference type="SAM" id="SignalP"/>
    </source>
</evidence>